<dbReference type="Proteomes" id="UP000233343">
    <property type="component" value="Unassembled WGS sequence"/>
</dbReference>
<evidence type="ECO:0000256" key="1">
    <source>
        <dbReference type="SAM" id="Phobius"/>
    </source>
</evidence>
<feature type="transmembrane region" description="Helical" evidence="1">
    <location>
        <begin position="7"/>
        <end position="26"/>
    </location>
</feature>
<dbReference type="RefSeq" id="WP_083957290.1">
    <property type="nucleotide sequence ID" value="NZ_JARSFA010000024.1"/>
</dbReference>
<gene>
    <name evidence="2" type="ORF">CWS20_22665</name>
</gene>
<proteinExistence type="predicted"/>
<dbReference type="EMBL" id="PISD01000061">
    <property type="protein sequence ID" value="PKG26654.1"/>
    <property type="molecule type" value="Genomic_DNA"/>
</dbReference>
<keyword evidence="1" id="KW-0472">Membrane</keyword>
<dbReference type="AlphaFoldDB" id="A0A2N0ZAW6"/>
<accession>A0A2N0ZAW6</accession>
<keyword evidence="1" id="KW-0812">Transmembrane</keyword>
<name>A0A2N0ZAW6_9BACI</name>
<reference evidence="2 3" key="1">
    <citation type="journal article" date="2010" name="Int. J. Syst. Evol. Microbiol.">
        <title>Bacillus horneckiae sp. nov., isolated from a spacecraft-assembly clean room.</title>
        <authorList>
            <person name="Vaishampayan P."/>
            <person name="Probst A."/>
            <person name="Krishnamurthi S."/>
            <person name="Ghosh S."/>
            <person name="Osman S."/>
            <person name="McDowall A."/>
            <person name="Ruckmani A."/>
            <person name="Mayilraj S."/>
            <person name="Venkateswaran K."/>
        </authorList>
    </citation>
    <scope>NUCLEOTIDE SEQUENCE [LARGE SCALE GENOMIC DNA]</scope>
    <source>
        <strain evidence="3">1PO1SC</strain>
    </source>
</reference>
<evidence type="ECO:0000313" key="2">
    <source>
        <dbReference type="EMBL" id="PKG26654.1"/>
    </source>
</evidence>
<protein>
    <submittedName>
        <fullName evidence="2">Uncharacterized protein</fullName>
    </submittedName>
</protein>
<organism evidence="2 3">
    <name type="scientific">Cytobacillus horneckiae</name>
    <dbReference type="NCBI Taxonomy" id="549687"/>
    <lineage>
        <taxon>Bacteria</taxon>
        <taxon>Bacillati</taxon>
        <taxon>Bacillota</taxon>
        <taxon>Bacilli</taxon>
        <taxon>Bacillales</taxon>
        <taxon>Bacillaceae</taxon>
        <taxon>Cytobacillus</taxon>
    </lineage>
</organism>
<keyword evidence="1" id="KW-1133">Transmembrane helix</keyword>
<evidence type="ECO:0000313" key="3">
    <source>
        <dbReference type="Proteomes" id="UP000233343"/>
    </source>
</evidence>
<keyword evidence="3" id="KW-1185">Reference proteome</keyword>
<comment type="caution">
    <text evidence="2">The sequence shown here is derived from an EMBL/GenBank/DDBJ whole genome shotgun (WGS) entry which is preliminary data.</text>
</comment>
<sequence>MIRKRTLFFIFFPFSVILLIFITLNIPRDTLPSPDTRIILEHTYQSYIAPTCFEESNPTNFLADSTLESAQKLNYKPHSACTEKALKAEKDNMFVSILKEIGIIDKLWDNW</sequence>